<dbReference type="SUPFAM" id="SSF53474">
    <property type="entry name" value="alpha/beta-Hydrolases"/>
    <property type="match status" value="1"/>
</dbReference>
<feature type="domain" description="Alpha/beta hydrolase fold-3" evidence="2">
    <location>
        <begin position="100"/>
        <end position="307"/>
    </location>
</feature>
<gene>
    <name evidence="3" type="ordered locus">MICA_309</name>
</gene>
<evidence type="ECO:0000259" key="2">
    <source>
        <dbReference type="Pfam" id="PF07859"/>
    </source>
</evidence>
<evidence type="ECO:0000256" key="1">
    <source>
        <dbReference type="ARBA" id="ARBA00022801"/>
    </source>
</evidence>
<dbReference type="EMBL" id="CP002382">
    <property type="protein sequence ID" value="AEP08654.1"/>
    <property type="molecule type" value="Genomic_DNA"/>
</dbReference>
<dbReference type="Proteomes" id="UP000009286">
    <property type="component" value="Chromosome"/>
</dbReference>
<dbReference type="InterPro" id="IPR013094">
    <property type="entry name" value="AB_hydrolase_3"/>
</dbReference>
<accession>G2KR02</accession>
<dbReference type="GO" id="GO:0016787">
    <property type="term" value="F:hydrolase activity"/>
    <property type="evidence" value="ECO:0007669"/>
    <property type="project" value="UniProtKB-KW"/>
</dbReference>
<dbReference type="eggNOG" id="COG0657">
    <property type="taxonomic scope" value="Bacteria"/>
</dbReference>
<dbReference type="PANTHER" id="PTHR48081:SF8">
    <property type="entry name" value="ALPHA_BETA HYDROLASE FOLD-3 DOMAIN-CONTAINING PROTEIN-RELATED"/>
    <property type="match status" value="1"/>
</dbReference>
<keyword evidence="4" id="KW-1185">Reference proteome</keyword>
<dbReference type="InterPro" id="IPR029058">
    <property type="entry name" value="AB_hydrolase_fold"/>
</dbReference>
<dbReference type="HOGENOM" id="CLU_012494_6_0_5"/>
<dbReference type="KEGG" id="mai:MICA_309"/>
<dbReference type="AlphaFoldDB" id="G2KR02"/>
<dbReference type="Pfam" id="PF07859">
    <property type="entry name" value="Abhydrolase_3"/>
    <property type="match status" value="1"/>
</dbReference>
<dbReference type="OrthoDB" id="9806180at2"/>
<evidence type="ECO:0000313" key="4">
    <source>
        <dbReference type="Proteomes" id="UP000009286"/>
    </source>
</evidence>
<organism evidence="3 4">
    <name type="scientific">Micavibrio aeruginosavorus (strain ARL-13)</name>
    <dbReference type="NCBI Taxonomy" id="856793"/>
    <lineage>
        <taxon>Bacteria</taxon>
        <taxon>Pseudomonadati</taxon>
        <taxon>Bdellovibrionota</taxon>
        <taxon>Bdellovibrionia</taxon>
        <taxon>Bdellovibrionales</taxon>
        <taxon>Pseudobdellovibrionaceae</taxon>
        <taxon>Micavibrio</taxon>
    </lineage>
</organism>
<evidence type="ECO:0000313" key="3">
    <source>
        <dbReference type="EMBL" id="AEP08654.1"/>
    </source>
</evidence>
<keyword evidence="1 3" id="KW-0378">Hydrolase</keyword>
<name>G2KR02_MICAA</name>
<dbReference type="RefSeq" id="WP_014101877.1">
    <property type="nucleotide sequence ID" value="NC_016026.1"/>
</dbReference>
<proteinExistence type="predicted"/>
<dbReference type="PANTHER" id="PTHR48081">
    <property type="entry name" value="AB HYDROLASE SUPERFAMILY PROTEIN C4A8.06C"/>
    <property type="match status" value="1"/>
</dbReference>
<reference evidence="3 4" key="1">
    <citation type="journal article" date="2011" name="BMC Genomics">
        <title>Genomic insights into an obligate epibiotic bacterial predator: Micavibrio aeruginosavorus ARL-13.</title>
        <authorList>
            <person name="Wang Z."/>
            <person name="Kadouri D."/>
            <person name="Wu M."/>
        </authorList>
    </citation>
    <scope>NUCLEOTIDE SEQUENCE [LARGE SCALE GENOMIC DNA]</scope>
    <source>
        <strain evidence="3 4">ARL-13</strain>
    </source>
</reference>
<protein>
    <submittedName>
        <fullName evidence="3">Putative alpha/beta hydrolase</fullName>
    </submittedName>
</protein>
<dbReference type="Gene3D" id="3.40.50.1820">
    <property type="entry name" value="alpha/beta hydrolase"/>
    <property type="match status" value="1"/>
</dbReference>
<dbReference type="InterPro" id="IPR050300">
    <property type="entry name" value="GDXG_lipolytic_enzyme"/>
</dbReference>
<dbReference type="STRING" id="856793.MICA_309"/>
<sequence length="336" mass="36204">MNILQKAKDLSLNVIHGTAKGPYLDKPTKAFMDAVVAAGGAPLYTLTPAEARKVLETVQKVPVRLRDADVKDMTLNIGPTGSVKVRLYRPAGSTAKLPVILYTHGGGWMLGDAETHDRLSRDLVFATGAALMFVDYDRTPEVKFPVPHEQAYAVLEYLAANADSLNLDNNRIIVAGDSAGGNMAAVLAIMAKERKGPRIAMQVLFYPVTDNVSNNSSYTAFADGPWLTLPAMKWFGEALLDKDPGNDPHIFPLRASIDTLKGLPEALIITVQNDVLRDEGEAYGEKLDEAGVRTTVTRYNGTIHDFLLLNALAETPATEGAIAQAASAIKRAFGTN</sequence>